<name>A0A4Q0MND5_9HYPH</name>
<evidence type="ECO:0000313" key="3">
    <source>
        <dbReference type="Proteomes" id="UP000289708"/>
    </source>
</evidence>
<organism evidence="2 3">
    <name type="scientific">Hansschlegelia zhihuaiae</name>
    <dbReference type="NCBI Taxonomy" id="405005"/>
    <lineage>
        <taxon>Bacteria</taxon>
        <taxon>Pseudomonadati</taxon>
        <taxon>Pseudomonadota</taxon>
        <taxon>Alphaproteobacteria</taxon>
        <taxon>Hyphomicrobiales</taxon>
        <taxon>Methylopilaceae</taxon>
        <taxon>Hansschlegelia</taxon>
    </lineage>
</organism>
<dbReference type="AlphaFoldDB" id="A0A4Q0MND5"/>
<dbReference type="Proteomes" id="UP000289708">
    <property type="component" value="Unassembled WGS sequence"/>
</dbReference>
<dbReference type="EMBL" id="RYFI01000002">
    <property type="protein sequence ID" value="RXF75015.1"/>
    <property type="molecule type" value="Genomic_DNA"/>
</dbReference>
<keyword evidence="3" id="KW-1185">Reference proteome</keyword>
<proteinExistence type="predicted"/>
<dbReference type="InterPro" id="IPR029068">
    <property type="entry name" value="Glyas_Bleomycin-R_OHBP_Dase"/>
</dbReference>
<evidence type="ECO:0000259" key="1">
    <source>
        <dbReference type="PROSITE" id="PS51819"/>
    </source>
</evidence>
<gene>
    <name evidence="2" type="ORF">EK403_02895</name>
</gene>
<sequence length="133" mass="14397">MRALINIDVPELNAATAFYVAAFGLEVTRRIGQDVVELSGLGANFYLLEKPEGSPALPGGRAPRSYVRHWTPVHLDLVVEDVEAARDRAIAAGATVERDVADVAYGRIAMLADPFGHGFCLIEFRGRGYDEPG</sequence>
<dbReference type="PANTHER" id="PTHR34109:SF1">
    <property type="entry name" value="VOC DOMAIN-CONTAINING PROTEIN"/>
    <property type="match status" value="1"/>
</dbReference>
<feature type="domain" description="VOC" evidence="1">
    <location>
        <begin position="1"/>
        <end position="124"/>
    </location>
</feature>
<dbReference type="Pfam" id="PF18029">
    <property type="entry name" value="Glyoxalase_6"/>
    <property type="match status" value="1"/>
</dbReference>
<protein>
    <submittedName>
        <fullName evidence="2">VOC family protein</fullName>
    </submittedName>
</protein>
<dbReference type="Gene3D" id="3.10.180.10">
    <property type="entry name" value="2,3-Dihydroxybiphenyl 1,2-Dioxygenase, domain 1"/>
    <property type="match status" value="1"/>
</dbReference>
<dbReference type="SUPFAM" id="SSF54593">
    <property type="entry name" value="Glyoxalase/Bleomycin resistance protein/Dihydroxybiphenyl dioxygenase"/>
    <property type="match status" value="1"/>
</dbReference>
<dbReference type="InterPro" id="IPR041581">
    <property type="entry name" value="Glyoxalase_6"/>
</dbReference>
<reference evidence="2 3" key="1">
    <citation type="submission" date="2018-12" db="EMBL/GenBank/DDBJ databases">
        <title>bacterium Hansschlegelia zhihuaiae S113.</title>
        <authorList>
            <person name="He J."/>
        </authorList>
    </citation>
    <scope>NUCLEOTIDE SEQUENCE [LARGE SCALE GENOMIC DNA]</scope>
    <source>
        <strain evidence="2 3">S 113</strain>
    </source>
</reference>
<dbReference type="OrthoDB" id="5522469at2"/>
<accession>A0A4Q0MND5</accession>
<comment type="caution">
    <text evidence="2">The sequence shown here is derived from an EMBL/GenBank/DDBJ whole genome shotgun (WGS) entry which is preliminary data.</text>
</comment>
<dbReference type="PANTHER" id="PTHR34109">
    <property type="entry name" value="BNAUNNG04460D PROTEIN-RELATED"/>
    <property type="match status" value="1"/>
</dbReference>
<dbReference type="InterPro" id="IPR037523">
    <property type="entry name" value="VOC_core"/>
</dbReference>
<evidence type="ECO:0000313" key="2">
    <source>
        <dbReference type="EMBL" id="RXF75015.1"/>
    </source>
</evidence>
<dbReference type="PROSITE" id="PS51819">
    <property type="entry name" value="VOC"/>
    <property type="match status" value="1"/>
</dbReference>
<dbReference type="RefSeq" id="WP_128776005.1">
    <property type="nucleotide sequence ID" value="NZ_RYFI01000002.1"/>
</dbReference>